<evidence type="ECO:0000313" key="1">
    <source>
        <dbReference type="EMBL" id="DAE21380.1"/>
    </source>
</evidence>
<name>A0A8S5QRX3_9CAUD</name>
<organism evidence="1">
    <name type="scientific">Siphoviridae sp. ctE6L85</name>
    <dbReference type="NCBI Taxonomy" id="2826202"/>
    <lineage>
        <taxon>Viruses</taxon>
        <taxon>Duplodnaviria</taxon>
        <taxon>Heunggongvirae</taxon>
        <taxon>Uroviricota</taxon>
        <taxon>Caudoviricetes</taxon>
    </lineage>
</organism>
<sequence length="247" mass="28018">MQWSAFSEAGLSLVLMYSPQWQVPSSISRNSLHIHLVSSLLTIAHGQKPLLSLSALRICATKSLSGLMLICIFVVPPERPENIGRILIVRGKLYAKHRVKTVWLVRDIASELYEDIFVKRKGMKLVWNFFWIITGIDDDIIFAVIGVTKQIQKCEKFLKLFHRFKPTEDNRFGEGICQIPMAEFIIVNRDGGARAPPIILTNRERNTSFDTALAPTGNRANEHGRFLIIGEVFINYRLYPHSLIASA</sequence>
<accession>A0A8S5QRX3</accession>
<proteinExistence type="predicted"/>
<dbReference type="EMBL" id="BK015711">
    <property type="protein sequence ID" value="DAE21380.1"/>
    <property type="molecule type" value="Genomic_DNA"/>
</dbReference>
<reference evidence="1" key="1">
    <citation type="journal article" date="2021" name="Proc. Natl. Acad. Sci. U.S.A.">
        <title>A Catalog of Tens of Thousands of Viruses from Human Metagenomes Reveals Hidden Associations with Chronic Diseases.</title>
        <authorList>
            <person name="Tisza M.J."/>
            <person name="Buck C.B."/>
        </authorList>
    </citation>
    <scope>NUCLEOTIDE SEQUENCE</scope>
    <source>
        <strain evidence="1">CtE6L85</strain>
    </source>
</reference>
<protein>
    <submittedName>
        <fullName evidence="1">Uncharacterized protein</fullName>
    </submittedName>
</protein>